<reference evidence="1 2" key="1">
    <citation type="journal article" date="2021" name="Microorganisms">
        <title>Genome Evolution of Filamentous Cyanobacterium Nostoc Species: From Facultative Symbiosis to Free Living.</title>
        <authorList>
            <person name="Huo D."/>
            <person name="Li H."/>
            <person name="Cai F."/>
            <person name="Guo X."/>
            <person name="Qiao Z."/>
            <person name="Wang W."/>
            <person name="Yu G."/>
            <person name="Li R."/>
        </authorList>
    </citation>
    <scope>NUCLEOTIDE SEQUENCE [LARGE SCALE GENOMIC DNA]</scope>
    <source>
        <strain evidence="1 2">CHAB 5714</strain>
    </source>
</reference>
<sequence>MKPFQDYEKWGRKEHFYVATTMSLLYKMLKYRVSIQTFIKLSGKYGNNWNNPFLRRILVWNNGYYDKFSWLVKSGWVISYLFILIGVFREKLLKISGWDTHAEFWSEPLLTIPKTAELWENKNGSNTFSLPASDYTISQV</sequence>
<protein>
    <submittedName>
        <fullName evidence="1">Uncharacterized protein</fullName>
    </submittedName>
</protein>
<gene>
    <name evidence="1" type="ORF">LC586_23705</name>
</gene>
<comment type="caution">
    <text evidence="1">The sequence shown here is derived from an EMBL/GenBank/DDBJ whole genome shotgun (WGS) entry which is preliminary data.</text>
</comment>
<organism evidence="1 2">
    <name type="scientific">Nostoc favosum CHAB5714</name>
    <dbReference type="NCBI Taxonomy" id="2780399"/>
    <lineage>
        <taxon>Bacteria</taxon>
        <taxon>Bacillati</taxon>
        <taxon>Cyanobacteriota</taxon>
        <taxon>Cyanophyceae</taxon>
        <taxon>Nostocales</taxon>
        <taxon>Nostocaceae</taxon>
        <taxon>Nostoc</taxon>
        <taxon>Nostoc favosum</taxon>
    </lineage>
</organism>
<name>A0ABS8ID29_9NOSO</name>
<keyword evidence="2" id="KW-1185">Reference proteome</keyword>
<accession>A0ABS8ID29</accession>
<evidence type="ECO:0000313" key="1">
    <source>
        <dbReference type="EMBL" id="MCC5602120.1"/>
    </source>
</evidence>
<evidence type="ECO:0000313" key="2">
    <source>
        <dbReference type="Proteomes" id="UP001199525"/>
    </source>
</evidence>
<dbReference type="EMBL" id="JAIVFQ010000044">
    <property type="protein sequence ID" value="MCC5602120.1"/>
    <property type="molecule type" value="Genomic_DNA"/>
</dbReference>
<dbReference type="RefSeq" id="WP_229487092.1">
    <property type="nucleotide sequence ID" value="NZ_JAIVFQ010000044.1"/>
</dbReference>
<dbReference type="Proteomes" id="UP001199525">
    <property type="component" value="Unassembled WGS sequence"/>
</dbReference>
<proteinExistence type="predicted"/>